<keyword evidence="3" id="KW-1185">Reference proteome</keyword>
<dbReference type="InterPro" id="IPR000182">
    <property type="entry name" value="GNAT_dom"/>
</dbReference>
<evidence type="ECO:0000259" key="1">
    <source>
        <dbReference type="PROSITE" id="PS51186"/>
    </source>
</evidence>
<sequence length="208" mass="22927">MGVAIRRAGADDREVVVGLLDRVFRNDPVSSWVFPDPDHRLRKHPDLMGAFADQVFAEGWIDMTEDGKSVALWLSMPAAGDASGDAADAHGGDDDPAAFREAVDPANERVEQIARIMGENHPTDRAHAYLLLIAVDAEVQGQSRGTELISAVLERCDREGLAAYLEASSERSRGLYERLGYVFTGRTLDLPDGPHMWPMWRDPQTRTA</sequence>
<keyword evidence="2" id="KW-0808">Transferase</keyword>
<proteinExistence type="predicted"/>
<evidence type="ECO:0000313" key="3">
    <source>
        <dbReference type="Proteomes" id="UP000199323"/>
    </source>
</evidence>
<dbReference type="PANTHER" id="PTHR42791:SF1">
    <property type="entry name" value="N-ACETYLTRANSFERASE DOMAIN-CONTAINING PROTEIN"/>
    <property type="match status" value="1"/>
</dbReference>
<evidence type="ECO:0000313" key="2">
    <source>
        <dbReference type="EMBL" id="SFF52866.1"/>
    </source>
</evidence>
<dbReference type="AlphaFoldDB" id="A0A1I2JJ60"/>
<gene>
    <name evidence="2" type="ORF">SAMN05216251_117164</name>
</gene>
<reference evidence="2 3" key="1">
    <citation type="submission" date="2016-10" db="EMBL/GenBank/DDBJ databases">
        <authorList>
            <person name="de Groot N.N."/>
        </authorList>
    </citation>
    <scope>NUCLEOTIDE SEQUENCE [LARGE SCALE GENOMIC DNA]</scope>
    <source>
        <strain evidence="2 3">CGMCC 4.3510</strain>
    </source>
</reference>
<dbReference type="PROSITE" id="PS51186">
    <property type="entry name" value="GNAT"/>
    <property type="match status" value="1"/>
</dbReference>
<accession>A0A1I2JJ60</accession>
<dbReference type="InterPro" id="IPR016181">
    <property type="entry name" value="Acyl_CoA_acyltransferase"/>
</dbReference>
<organism evidence="2 3">
    <name type="scientific">Actinacidiphila alni</name>
    <dbReference type="NCBI Taxonomy" id="380248"/>
    <lineage>
        <taxon>Bacteria</taxon>
        <taxon>Bacillati</taxon>
        <taxon>Actinomycetota</taxon>
        <taxon>Actinomycetes</taxon>
        <taxon>Kitasatosporales</taxon>
        <taxon>Streptomycetaceae</taxon>
        <taxon>Actinacidiphila</taxon>
    </lineage>
</organism>
<dbReference type="InterPro" id="IPR052523">
    <property type="entry name" value="Trichothecene_AcTrans"/>
</dbReference>
<protein>
    <submittedName>
        <fullName evidence="2">Acetyltransferase (GNAT) family protein</fullName>
    </submittedName>
</protein>
<dbReference type="SUPFAM" id="SSF55729">
    <property type="entry name" value="Acyl-CoA N-acyltransferases (Nat)"/>
    <property type="match status" value="1"/>
</dbReference>
<dbReference type="GO" id="GO:0016747">
    <property type="term" value="F:acyltransferase activity, transferring groups other than amino-acyl groups"/>
    <property type="evidence" value="ECO:0007669"/>
    <property type="project" value="InterPro"/>
</dbReference>
<dbReference type="OrthoDB" id="7057833at2"/>
<dbReference type="Proteomes" id="UP000199323">
    <property type="component" value="Unassembled WGS sequence"/>
</dbReference>
<dbReference type="CDD" id="cd04301">
    <property type="entry name" value="NAT_SF"/>
    <property type="match status" value="1"/>
</dbReference>
<dbReference type="Gene3D" id="3.40.630.30">
    <property type="match status" value="1"/>
</dbReference>
<dbReference type="EMBL" id="FONG01000017">
    <property type="protein sequence ID" value="SFF52866.1"/>
    <property type="molecule type" value="Genomic_DNA"/>
</dbReference>
<feature type="domain" description="N-acetyltransferase" evidence="1">
    <location>
        <begin position="61"/>
        <end position="204"/>
    </location>
</feature>
<dbReference type="STRING" id="380248.SAMN05216251_117164"/>
<dbReference type="RefSeq" id="WP_093716055.1">
    <property type="nucleotide sequence ID" value="NZ_FONG01000017.1"/>
</dbReference>
<dbReference type="PANTHER" id="PTHR42791">
    <property type="entry name" value="GNAT FAMILY ACETYLTRANSFERASE"/>
    <property type="match status" value="1"/>
</dbReference>
<name>A0A1I2JJ60_9ACTN</name>
<dbReference type="Pfam" id="PF00583">
    <property type="entry name" value="Acetyltransf_1"/>
    <property type="match status" value="1"/>
</dbReference>